<dbReference type="GO" id="GO:1990904">
    <property type="term" value="C:ribonucleoprotein complex"/>
    <property type="evidence" value="ECO:0007669"/>
    <property type="project" value="UniProtKB-KW"/>
</dbReference>
<feature type="region of interest" description="Disordered" evidence="4">
    <location>
        <begin position="135"/>
        <end position="213"/>
    </location>
</feature>
<dbReference type="STRING" id="1263082.A0A068SE32"/>
<keyword evidence="2 6" id="KW-0689">Ribosomal protein</keyword>
<dbReference type="InterPro" id="IPR016180">
    <property type="entry name" value="Ribosomal_uL16_dom"/>
</dbReference>
<reference evidence="6" key="1">
    <citation type="submission" date="2013-08" db="EMBL/GenBank/DDBJ databases">
        <title>Gene expansion shapes genome architecture in the human pathogen Lichtheimia corymbifera: an evolutionary genomics analysis in the ancient terrestrial Mucorales (Mucoromycotina).</title>
        <authorList>
            <person name="Schwartze V.U."/>
            <person name="Winter S."/>
            <person name="Shelest E."/>
            <person name="Marcet-Houben M."/>
            <person name="Horn F."/>
            <person name="Wehner S."/>
            <person name="Hoffmann K."/>
            <person name="Riege K."/>
            <person name="Sammeth M."/>
            <person name="Nowrousian M."/>
            <person name="Valiante V."/>
            <person name="Linde J."/>
            <person name="Jacobsen I.D."/>
            <person name="Marz M."/>
            <person name="Brakhage A.A."/>
            <person name="Gabaldon T."/>
            <person name="Bocker S."/>
            <person name="Voigt K."/>
        </authorList>
    </citation>
    <scope>NUCLEOTIDE SEQUENCE [LARGE SCALE GENOMIC DNA]</scope>
    <source>
        <strain evidence="6">FSU 9682</strain>
    </source>
</reference>
<evidence type="ECO:0000259" key="5">
    <source>
        <dbReference type="Pfam" id="PF14661"/>
    </source>
</evidence>
<keyword evidence="7" id="KW-1185">Reference proteome</keyword>
<evidence type="ECO:0000256" key="2">
    <source>
        <dbReference type="ARBA" id="ARBA00022980"/>
    </source>
</evidence>
<dbReference type="EMBL" id="CBTN010000083">
    <property type="protein sequence ID" value="CDH60082.1"/>
    <property type="molecule type" value="Genomic_DNA"/>
</dbReference>
<feature type="compositionally biased region" description="Pro residues" evidence="4">
    <location>
        <begin position="496"/>
        <end position="507"/>
    </location>
</feature>
<evidence type="ECO:0000313" key="6">
    <source>
        <dbReference type="EMBL" id="CDH60082.1"/>
    </source>
</evidence>
<feature type="compositionally biased region" description="Polar residues" evidence="4">
    <location>
        <begin position="298"/>
        <end position="311"/>
    </location>
</feature>
<protein>
    <submittedName>
        <fullName evidence="6">60s ribosomal protein l10</fullName>
    </submittedName>
</protein>
<dbReference type="PANTHER" id="PTHR11726">
    <property type="entry name" value="60S RIBOSOMAL PROTEIN L10"/>
    <property type="match status" value="1"/>
</dbReference>
<dbReference type="FunFam" id="3.90.1170.10:FF:000002">
    <property type="entry name" value="60S ribosomal protein L10"/>
    <property type="match status" value="1"/>
</dbReference>
<dbReference type="GO" id="GO:0003735">
    <property type="term" value="F:structural constituent of ribosome"/>
    <property type="evidence" value="ECO:0007669"/>
    <property type="project" value="InterPro"/>
</dbReference>
<evidence type="ECO:0000256" key="4">
    <source>
        <dbReference type="SAM" id="MobiDB-lite"/>
    </source>
</evidence>
<proteinExistence type="inferred from homology"/>
<evidence type="ECO:0000256" key="3">
    <source>
        <dbReference type="ARBA" id="ARBA00023274"/>
    </source>
</evidence>
<feature type="region of interest" description="Disordered" evidence="4">
    <location>
        <begin position="256"/>
        <end position="355"/>
    </location>
</feature>
<dbReference type="Pfam" id="PF14661">
    <property type="entry name" value="HAUS6_N"/>
    <property type="match status" value="1"/>
</dbReference>
<feature type="region of interest" description="Disordered" evidence="4">
    <location>
        <begin position="488"/>
        <end position="512"/>
    </location>
</feature>
<accession>A0A068SE32</accession>
<dbReference type="Pfam" id="PF00252">
    <property type="entry name" value="Ribosomal_L16"/>
    <property type="match status" value="1"/>
</dbReference>
<dbReference type="NCBIfam" id="NF003239">
    <property type="entry name" value="PRK04199.1-4"/>
    <property type="match status" value="1"/>
</dbReference>
<organism evidence="6 7">
    <name type="scientific">Lichtheimia corymbifera JMRC:FSU:9682</name>
    <dbReference type="NCBI Taxonomy" id="1263082"/>
    <lineage>
        <taxon>Eukaryota</taxon>
        <taxon>Fungi</taxon>
        <taxon>Fungi incertae sedis</taxon>
        <taxon>Mucoromycota</taxon>
        <taxon>Mucoromycotina</taxon>
        <taxon>Mucoromycetes</taxon>
        <taxon>Mucorales</taxon>
        <taxon>Lichtheimiaceae</taxon>
        <taxon>Lichtheimia</taxon>
    </lineage>
</organism>
<dbReference type="SUPFAM" id="SSF54686">
    <property type="entry name" value="Ribosomal protein L16p/L10e"/>
    <property type="match status" value="1"/>
</dbReference>
<keyword evidence="3" id="KW-0687">Ribonucleoprotein</keyword>
<evidence type="ECO:0000256" key="1">
    <source>
        <dbReference type="ARBA" id="ARBA00008931"/>
    </source>
</evidence>
<dbReference type="AlphaFoldDB" id="A0A068SE32"/>
<evidence type="ECO:0000313" key="7">
    <source>
        <dbReference type="Proteomes" id="UP000027586"/>
    </source>
</evidence>
<dbReference type="InterPro" id="IPR036920">
    <property type="entry name" value="Ribosomal_uL16_sf"/>
</dbReference>
<dbReference type="NCBIfam" id="TIGR00279">
    <property type="entry name" value="uL16_euk_arch"/>
    <property type="match status" value="1"/>
</dbReference>
<feature type="region of interest" description="Disordered" evidence="4">
    <location>
        <begin position="439"/>
        <end position="459"/>
    </location>
</feature>
<dbReference type="InterPro" id="IPR018255">
    <property type="entry name" value="Ribosomal_uL16_CS_euk_arc"/>
</dbReference>
<feature type="compositionally biased region" description="Polar residues" evidence="4">
    <location>
        <begin position="258"/>
        <end position="281"/>
    </location>
</feature>
<sequence>MDNSSHRSTFVNNLLLLGFSPEQSATGLYKHVKFDEDMFTHANNTKAFIATSHFLFTKLDPRRARTTFKDCWPIVDFRRQSRLYIATAFRWLEELRREGQCLSKNVTLRRSYFEDCRGEKVEAIMTSLSMHVLRVTSRTRSQQQSSKTASSSATQKPAVAMASLRQHETTRSTQQQSLSHKPVSSKENQEQRRTSTPKIQHHQYPRRTLTVDPHTLQLLKSVKTHKTTPRKNMQSIFLPHHHSTLDMVHQIRSRARTMQRTISAQPDRSSTASSNQLTNVGSYNDSSYDDSSDHTIRAINQSTSHLQQQDTDSSKRGSVDDNSDRSNKRFKATHPCQQSASLEQHSNGQNPSGTTIYYTAREFHSMSLSPESPNISPLRDNHQDDSCDEIVAEVIEEFHVRTPFGDDDEDVDEDGVFKLTDGGSEKDGTTMSHVQIPADHSLSWSTSDRQAASDMRHQLSRECSLSPIPFHRDEPSMLSPKRLSVTKAFNDENDSPRPPPPPPPPASPAHFRTTNQENDQVVEELPEKPHNIKPFSKVHDTPLSRRITLKAKDNQYQDVYRHAYQHVYQHASRFDAARGGGNAYQYSPTEHLLLDQSKGWSAFRNPRATNVSRATRTDKPTFLSLSYLPNMGRRPARCYRYCKNKPYPKSRYCRGVPDAKIRIYDLGRKKAHVDDFPLCVHLISNEYEQLSSEALEAGRICANKYIVKNSGKDSFHMRVRVHPFHVVRINKMLSCAGADRLQQGMRGAFGKPQGLVARVNIGQVIFSIRTKDSNKATVIEALRRCKYKFPGQQKIIISNKWGFTPLKREEYIQARSEGKLQPDGCYVKFVPQKGDLNNYFRAASRV</sequence>
<dbReference type="InterPro" id="IPR028163">
    <property type="entry name" value="HAUS_6_N"/>
</dbReference>
<dbReference type="Gene3D" id="3.90.1170.10">
    <property type="entry name" value="Ribosomal protein L10e/L16"/>
    <property type="match status" value="1"/>
</dbReference>
<dbReference type="OrthoDB" id="5575722at2759"/>
<dbReference type="InterPro" id="IPR047873">
    <property type="entry name" value="Ribosomal_uL16"/>
</dbReference>
<dbReference type="GO" id="GO:0005840">
    <property type="term" value="C:ribosome"/>
    <property type="evidence" value="ECO:0007669"/>
    <property type="project" value="UniProtKB-KW"/>
</dbReference>
<dbReference type="VEuPathDB" id="FungiDB:LCOR_10875.1"/>
<feature type="compositionally biased region" description="Polar residues" evidence="4">
    <location>
        <begin position="335"/>
        <end position="355"/>
    </location>
</feature>
<feature type="compositionally biased region" description="Low complexity" evidence="4">
    <location>
        <begin position="136"/>
        <end position="156"/>
    </location>
</feature>
<dbReference type="InterPro" id="IPR001197">
    <property type="entry name" value="Ribosomal_uL16_euk_arch"/>
</dbReference>
<comment type="caution">
    <text evidence="6">The sequence shown here is derived from an EMBL/GenBank/DDBJ whole genome shotgun (WGS) entry which is preliminary data.</text>
</comment>
<comment type="similarity">
    <text evidence="1">Belongs to the universal ribosomal protein uL16 family.</text>
</comment>
<dbReference type="Proteomes" id="UP000027586">
    <property type="component" value="Unassembled WGS sequence"/>
</dbReference>
<dbReference type="CDD" id="cd01433">
    <property type="entry name" value="Ribosomal_L16_L10e"/>
    <property type="match status" value="1"/>
</dbReference>
<dbReference type="GO" id="GO:0006412">
    <property type="term" value="P:translation"/>
    <property type="evidence" value="ECO:0007669"/>
    <property type="project" value="InterPro"/>
</dbReference>
<gene>
    <name evidence="6" type="ORF">LCOR_10875.1</name>
</gene>
<feature type="domain" description="HAUS augmin-like complex subunit 6 N-terminal" evidence="5">
    <location>
        <begin position="10"/>
        <end position="252"/>
    </location>
</feature>
<name>A0A068SE32_9FUNG</name>
<dbReference type="PROSITE" id="PS01257">
    <property type="entry name" value="RIBOSOMAL_L10E"/>
    <property type="match status" value="1"/>
</dbReference>
<feature type="compositionally biased region" description="Basic and acidic residues" evidence="4">
    <location>
        <begin position="312"/>
        <end position="327"/>
    </location>
</feature>